<protein>
    <submittedName>
        <fullName evidence="1">Uncharacterized protein</fullName>
    </submittedName>
</protein>
<evidence type="ECO:0000313" key="2">
    <source>
        <dbReference type="Proteomes" id="UP001345963"/>
    </source>
</evidence>
<sequence>MEVGIFCLFAVTLGFYAAMSFVFEDQNQNQTLLCLLMITHSFLFHACNDQMWLKSISLGISCGFQEQGCSPGGVSALHMERIQSFTHADRPLLSAFTLM</sequence>
<evidence type="ECO:0000313" key="1">
    <source>
        <dbReference type="EMBL" id="MED6243411.1"/>
    </source>
</evidence>
<dbReference type="Proteomes" id="UP001345963">
    <property type="component" value="Unassembled WGS sequence"/>
</dbReference>
<accession>A0ABU7AYR3</accession>
<proteinExistence type="predicted"/>
<reference evidence="1 2" key="1">
    <citation type="submission" date="2021-07" db="EMBL/GenBank/DDBJ databases">
        <authorList>
            <person name="Palmer J.M."/>
        </authorList>
    </citation>
    <scope>NUCLEOTIDE SEQUENCE [LARGE SCALE GENOMIC DNA]</scope>
    <source>
        <strain evidence="1 2">AT_MEX2019</strain>
        <tissue evidence="1">Muscle</tissue>
    </source>
</reference>
<comment type="caution">
    <text evidence="1">The sequence shown here is derived from an EMBL/GenBank/DDBJ whole genome shotgun (WGS) entry which is preliminary data.</text>
</comment>
<organism evidence="1 2">
    <name type="scientific">Ataeniobius toweri</name>
    <dbReference type="NCBI Taxonomy" id="208326"/>
    <lineage>
        <taxon>Eukaryota</taxon>
        <taxon>Metazoa</taxon>
        <taxon>Chordata</taxon>
        <taxon>Craniata</taxon>
        <taxon>Vertebrata</taxon>
        <taxon>Euteleostomi</taxon>
        <taxon>Actinopterygii</taxon>
        <taxon>Neopterygii</taxon>
        <taxon>Teleostei</taxon>
        <taxon>Neoteleostei</taxon>
        <taxon>Acanthomorphata</taxon>
        <taxon>Ovalentaria</taxon>
        <taxon>Atherinomorphae</taxon>
        <taxon>Cyprinodontiformes</taxon>
        <taxon>Goodeidae</taxon>
        <taxon>Ataeniobius</taxon>
    </lineage>
</organism>
<name>A0ABU7AYR3_9TELE</name>
<dbReference type="EMBL" id="JAHUTI010033646">
    <property type="protein sequence ID" value="MED6243411.1"/>
    <property type="molecule type" value="Genomic_DNA"/>
</dbReference>
<gene>
    <name evidence="1" type="ORF">ATANTOWER_019736</name>
</gene>
<keyword evidence="2" id="KW-1185">Reference proteome</keyword>